<organism evidence="2 3">
    <name type="scientific">Pleurodeles waltl</name>
    <name type="common">Iberian ribbed newt</name>
    <dbReference type="NCBI Taxonomy" id="8319"/>
    <lineage>
        <taxon>Eukaryota</taxon>
        <taxon>Metazoa</taxon>
        <taxon>Chordata</taxon>
        <taxon>Craniata</taxon>
        <taxon>Vertebrata</taxon>
        <taxon>Euteleostomi</taxon>
        <taxon>Amphibia</taxon>
        <taxon>Batrachia</taxon>
        <taxon>Caudata</taxon>
        <taxon>Salamandroidea</taxon>
        <taxon>Salamandridae</taxon>
        <taxon>Pleurodelinae</taxon>
        <taxon>Pleurodeles</taxon>
    </lineage>
</organism>
<protein>
    <submittedName>
        <fullName evidence="2">Uncharacterized protein</fullName>
    </submittedName>
</protein>
<keyword evidence="1" id="KW-0732">Signal</keyword>
<name>A0AAV7VWL1_PLEWA</name>
<feature type="chain" id="PRO_5043933517" evidence="1">
    <location>
        <begin position="21"/>
        <end position="189"/>
    </location>
</feature>
<accession>A0AAV7VWL1</accession>
<reference evidence="2" key="1">
    <citation type="journal article" date="2022" name="bioRxiv">
        <title>Sequencing and chromosome-scale assembly of the giantPleurodeles waltlgenome.</title>
        <authorList>
            <person name="Brown T."/>
            <person name="Elewa A."/>
            <person name="Iarovenko S."/>
            <person name="Subramanian E."/>
            <person name="Araus A.J."/>
            <person name="Petzold A."/>
            <person name="Susuki M."/>
            <person name="Suzuki K.-i.T."/>
            <person name="Hayashi T."/>
            <person name="Toyoda A."/>
            <person name="Oliveira C."/>
            <person name="Osipova E."/>
            <person name="Leigh N.D."/>
            <person name="Simon A."/>
            <person name="Yun M.H."/>
        </authorList>
    </citation>
    <scope>NUCLEOTIDE SEQUENCE</scope>
    <source>
        <strain evidence="2">20211129_DDA</strain>
        <tissue evidence="2">Liver</tissue>
    </source>
</reference>
<dbReference type="AlphaFoldDB" id="A0AAV7VWL1"/>
<dbReference type="EMBL" id="JANPWB010000002">
    <property type="protein sequence ID" value="KAJ1206073.1"/>
    <property type="molecule type" value="Genomic_DNA"/>
</dbReference>
<proteinExistence type="predicted"/>
<dbReference type="Proteomes" id="UP001066276">
    <property type="component" value="Chromosome 1_2"/>
</dbReference>
<comment type="caution">
    <text evidence="2">The sequence shown here is derived from an EMBL/GenBank/DDBJ whole genome shotgun (WGS) entry which is preliminary data.</text>
</comment>
<feature type="signal peptide" evidence="1">
    <location>
        <begin position="1"/>
        <end position="20"/>
    </location>
</feature>
<evidence type="ECO:0000256" key="1">
    <source>
        <dbReference type="SAM" id="SignalP"/>
    </source>
</evidence>
<sequence>MKTIIYLCVVTAVFAAPARRAKPTKVAADSSAEMDITPVVPKPGAPLNSLNPMNQMNPMGPEALPIPLDQFLALFQAVNQPATLAQAAALPITLDQFLALFQAVNQPATLAQAAGLLSMCGQAAGQPANLAQAAGIQAACGQLAARPATPTPAMGFPGLLGQALGGKNIAGLPANINQAALAKLLGLKK</sequence>
<evidence type="ECO:0000313" key="3">
    <source>
        <dbReference type="Proteomes" id="UP001066276"/>
    </source>
</evidence>
<evidence type="ECO:0000313" key="2">
    <source>
        <dbReference type="EMBL" id="KAJ1206073.1"/>
    </source>
</evidence>
<gene>
    <name evidence="2" type="ORF">NDU88_001483</name>
</gene>
<keyword evidence="3" id="KW-1185">Reference proteome</keyword>